<dbReference type="InterPro" id="IPR037626">
    <property type="entry name" value="NUP37"/>
</dbReference>
<dbReference type="InterPro" id="IPR036322">
    <property type="entry name" value="WD40_repeat_dom_sf"/>
</dbReference>
<dbReference type="AlphaFoldDB" id="A0A8C4WVN0"/>
<organism evidence="3 4">
    <name type="scientific">Eptatretus burgeri</name>
    <name type="common">Inshore hagfish</name>
    <dbReference type="NCBI Taxonomy" id="7764"/>
    <lineage>
        <taxon>Eukaryota</taxon>
        <taxon>Metazoa</taxon>
        <taxon>Chordata</taxon>
        <taxon>Craniata</taxon>
        <taxon>Vertebrata</taxon>
        <taxon>Cyclostomata</taxon>
        <taxon>Myxini</taxon>
        <taxon>Myxiniformes</taxon>
        <taxon>Myxinidae</taxon>
        <taxon>Eptatretinae</taxon>
        <taxon>Eptatretus</taxon>
    </lineage>
</organism>
<evidence type="ECO:0000256" key="1">
    <source>
        <dbReference type="PROSITE-ProRule" id="PRU00221"/>
    </source>
</evidence>
<dbReference type="InterPro" id="IPR015943">
    <property type="entry name" value="WD40/YVTN_repeat-like_dom_sf"/>
</dbReference>
<dbReference type="SUPFAM" id="SSF50978">
    <property type="entry name" value="WD40 repeat-like"/>
    <property type="match status" value="1"/>
</dbReference>
<dbReference type="Ensembl" id="ENSEBUT00000014299.1">
    <property type="protein sequence ID" value="ENSEBUP00000013722.1"/>
    <property type="gene ID" value="ENSEBUG00000008658.1"/>
</dbReference>
<feature type="repeat" description="WD" evidence="1">
    <location>
        <begin position="89"/>
        <end position="124"/>
    </location>
</feature>
<dbReference type="PANTHER" id="PTHR22806">
    <property type="entry name" value="NUCLEOPORIN NUP37 P37 -RELATED"/>
    <property type="match status" value="1"/>
</dbReference>
<feature type="chain" id="PRO_5034976966" evidence="2">
    <location>
        <begin position="21"/>
        <end position="297"/>
    </location>
</feature>
<accession>A0A8C4WVN0</accession>
<dbReference type="GO" id="GO:0031080">
    <property type="term" value="C:nuclear pore outer ring"/>
    <property type="evidence" value="ECO:0007669"/>
    <property type="project" value="InterPro"/>
</dbReference>
<dbReference type="PROSITE" id="PS50294">
    <property type="entry name" value="WD_REPEATS_REGION"/>
    <property type="match status" value="1"/>
</dbReference>
<evidence type="ECO:0000313" key="4">
    <source>
        <dbReference type="Proteomes" id="UP000694388"/>
    </source>
</evidence>
<reference evidence="3" key="1">
    <citation type="submission" date="2025-08" db="UniProtKB">
        <authorList>
            <consortium name="Ensembl"/>
        </authorList>
    </citation>
    <scope>IDENTIFICATION</scope>
</reference>
<evidence type="ECO:0000313" key="3">
    <source>
        <dbReference type="Ensembl" id="ENSEBUP00000013722.1"/>
    </source>
</evidence>
<keyword evidence="2" id="KW-0732">Signal</keyword>
<reference evidence="3" key="2">
    <citation type="submission" date="2025-09" db="UniProtKB">
        <authorList>
            <consortium name="Ensembl"/>
        </authorList>
    </citation>
    <scope>IDENTIFICATION</scope>
</reference>
<evidence type="ECO:0000256" key="2">
    <source>
        <dbReference type="SAM" id="SignalP"/>
    </source>
</evidence>
<dbReference type="Proteomes" id="UP000694388">
    <property type="component" value="Unplaced"/>
</dbReference>
<sequence>RSLFRLCSASVLLFPTCCHQLEPNCCFKPDASACLGHISLLTGFYPWQKRINRSSLPGFLTSRFCTGAEDGSIRLFTYGPSGTGEGQELGGHRFFVNAVAFEPTEGQQLASVGDDRTCRIWTLDGVSKACFPLKFSGISVCWLSNDPDKILVAEKAGVVRLYSLVDGQPLLSLESEGATLASADWSGVANHYVGAAAGAEWLIWDLNVSSLPRQRKHAHVDGAHQFKWSRVCEGLFATTGCVGKLRGTLSIHNLAHDQGQPVLTATVPVISGLSWHHTLPLCACGGNRRIYMWLVEL</sequence>
<dbReference type="GeneTree" id="ENSGT00390000010777"/>
<name>A0A8C4WVN0_EPTBU</name>
<keyword evidence="4" id="KW-1185">Reference proteome</keyword>
<dbReference type="Gene3D" id="2.130.10.10">
    <property type="entry name" value="YVTN repeat-like/Quinoprotein amine dehydrogenase"/>
    <property type="match status" value="1"/>
</dbReference>
<protein>
    <submittedName>
        <fullName evidence="3">Uncharacterized protein</fullName>
    </submittedName>
</protein>
<proteinExistence type="predicted"/>
<feature type="signal peptide" evidence="2">
    <location>
        <begin position="1"/>
        <end position="20"/>
    </location>
</feature>
<dbReference type="PROSITE" id="PS50082">
    <property type="entry name" value="WD_REPEATS_2"/>
    <property type="match status" value="1"/>
</dbReference>
<dbReference type="Pfam" id="PF00400">
    <property type="entry name" value="WD40"/>
    <property type="match status" value="1"/>
</dbReference>
<dbReference type="InterPro" id="IPR001680">
    <property type="entry name" value="WD40_rpt"/>
</dbReference>
<dbReference type="SMART" id="SM00320">
    <property type="entry name" value="WD40"/>
    <property type="match status" value="5"/>
</dbReference>
<dbReference type="PANTHER" id="PTHR22806:SF0">
    <property type="entry name" value="NUCLEOPORIN NUP37"/>
    <property type="match status" value="1"/>
</dbReference>
<keyword evidence="1" id="KW-0853">WD repeat</keyword>